<sequence length="298" mass="32905">MMDENNVVLTIVSDCESAHNEGGEEEKAVGAAEVHTTRYLAEDSCRPPPPDQGSGIELADRSMPTKLEFEVTLAKNGDELGIDVLQPDPGTLLVNNIKAGPMMSWNQMHPDLSVRPGDRIFAVNGLTGSAEDLIREVRNNEMLILGIRRIMWMEIQLKKEPGGKLGIDVAQHADHLRILRLRPGPFLDWNNESTFDRQVRVSDKIVEVNGARGSAQDLLQAINNASETMSVLIQHTSRSELSPDDRLGRQRAARHLMSSVEQRPVAQGHCPKLGPPVEARQDDKDNEPPGGHFTLVIE</sequence>
<name>A0A813FY27_POLGL</name>
<evidence type="ECO:0000313" key="3">
    <source>
        <dbReference type="EMBL" id="CAE8615309.1"/>
    </source>
</evidence>
<dbReference type="PROSITE" id="PS50106">
    <property type="entry name" value="PDZ"/>
    <property type="match status" value="2"/>
</dbReference>
<protein>
    <recommendedName>
        <fullName evidence="2">PDZ domain-containing protein</fullName>
    </recommendedName>
</protein>
<reference evidence="3" key="1">
    <citation type="submission" date="2021-02" db="EMBL/GenBank/DDBJ databases">
        <authorList>
            <person name="Dougan E. K."/>
            <person name="Rhodes N."/>
            <person name="Thang M."/>
            <person name="Chan C."/>
        </authorList>
    </citation>
    <scope>NUCLEOTIDE SEQUENCE</scope>
</reference>
<gene>
    <name evidence="3" type="ORF">PGLA1383_LOCUS33024</name>
    <name evidence="4" type="ORF">PGLA2088_LOCUS44457</name>
</gene>
<dbReference type="InterPro" id="IPR001478">
    <property type="entry name" value="PDZ"/>
</dbReference>
<dbReference type="EMBL" id="CAJNNV010025601">
    <property type="protein sequence ID" value="CAE8615309.1"/>
    <property type="molecule type" value="Genomic_DNA"/>
</dbReference>
<dbReference type="SUPFAM" id="SSF50156">
    <property type="entry name" value="PDZ domain-like"/>
    <property type="match status" value="1"/>
</dbReference>
<dbReference type="Proteomes" id="UP000654075">
    <property type="component" value="Unassembled WGS sequence"/>
</dbReference>
<evidence type="ECO:0000256" key="1">
    <source>
        <dbReference type="SAM" id="MobiDB-lite"/>
    </source>
</evidence>
<dbReference type="InterPro" id="IPR036034">
    <property type="entry name" value="PDZ_sf"/>
</dbReference>
<feature type="domain" description="PDZ" evidence="2">
    <location>
        <begin position="154"/>
        <end position="237"/>
    </location>
</feature>
<proteinExistence type="predicted"/>
<comment type="caution">
    <text evidence="3">The sequence shown here is derived from an EMBL/GenBank/DDBJ whole genome shotgun (WGS) entry which is preliminary data.</text>
</comment>
<dbReference type="Gene3D" id="2.30.42.10">
    <property type="match status" value="1"/>
</dbReference>
<keyword evidence="5" id="KW-1185">Reference proteome</keyword>
<dbReference type="OrthoDB" id="410705at2759"/>
<evidence type="ECO:0000313" key="5">
    <source>
        <dbReference type="Proteomes" id="UP000654075"/>
    </source>
</evidence>
<dbReference type="EMBL" id="CAJNNW010035211">
    <property type="protein sequence ID" value="CAE8726359.1"/>
    <property type="molecule type" value="Genomic_DNA"/>
</dbReference>
<accession>A0A813FY27</accession>
<dbReference type="Proteomes" id="UP000626109">
    <property type="component" value="Unassembled WGS sequence"/>
</dbReference>
<evidence type="ECO:0000313" key="4">
    <source>
        <dbReference type="EMBL" id="CAE8726359.1"/>
    </source>
</evidence>
<organism evidence="3 5">
    <name type="scientific">Polarella glacialis</name>
    <name type="common">Dinoflagellate</name>
    <dbReference type="NCBI Taxonomy" id="89957"/>
    <lineage>
        <taxon>Eukaryota</taxon>
        <taxon>Sar</taxon>
        <taxon>Alveolata</taxon>
        <taxon>Dinophyceae</taxon>
        <taxon>Suessiales</taxon>
        <taxon>Suessiaceae</taxon>
        <taxon>Polarella</taxon>
    </lineage>
</organism>
<feature type="region of interest" description="Disordered" evidence="1">
    <location>
        <begin position="256"/>
        <end position="298"/>
    </location>
</feature>
<evidence type="ECO:0000259" key="2">
    <source>
        <dbReference type="PROSITE" id="PS50106"/>
    </source>
</evidence>
<dbReference type="AlphaFoldDB" id="A0A813FY27"/>
<feature type="domain" description="PDZ" evidence="2">
    <location>
        <begin position="70"/>
        <end position="139"/>
    </location>
</feature>